<organism evidence="1 2">
    <name type="scientific">Roridomyces roridus</name>
    <dbReference type="NCBI Taxonomy" id="1738132"/>
    <lineage>
        <taxon>Eukaryota</taxon>
        <taxon>Fungi</taxon>
        <taxon>Dikarya</taxon>
        <taxon>Basidiomycota</taxon>
        <taxon>Agaricomycotina</taxon>
        <taxon>Agaricomycetes</taxon>
        <taxon>Agaricomycetidae</taxon>
        <taxon>Agaricales</taxon>
        <taxon>Marasmiineae</taxon>
        <taxon>Mycenaceae</taxon>
        <taxon>Roridomyces</taxon>
    </lineage>
</organism>
<evidence type="ECO:0000313" key="2">
    <source>
        <dbReference type="Proteomes" id="UP001221142"/>
    </source>
</evidence>
<dbReference type="Gene3D" id="3.60.130.30">
    <property type="match status" value="1"/>
</dbReference>
<name>A0AAD7B0K1_9AGAR</name>
<accession>A0AAD7B0K1</accession>
<dbReference type="EMBL" id="JARKIF010000061">
    <property type="protein sequence ID" value="KAJ7606264.1"/>
    <property type="molecule type" value="Genomic_DNA"/>
</dbReference>
<protein>
    <submittedName>
        <fullName evidence="1">Uncharacterized protein</fullName>
    </submittedName>
</protein>
<dbReference type="AlphaFoldDB" id="A0AAD7B0K1"/>
<keyword evidence="2" id="KW-1185">Reference proteome</keyword>
<comment type="caution">
    <text evidence="1">The sequence shown here is derived from an EMBL/GenBank/DDBJ whole genome shotgun (WGS) entry which is preliminary data.</text>
</comment>
<feature type="non-terminal residue" evidence="1">
    <location>
        <position position="286"/>
    </location>
</feature>
<dbReference type="Proteomes" id="UP001221142">
    <property type="component" value="Unassembled WGS sequence"/>
</dbReference>
<proteinExistence type="predicted"/>
<gene>
    <name evidence="1" type="ORF">FB45DRAFT_1139947</name>
</gene>
<reference evidence="1" key="1">
    <citation type="submission" date="2023-03" db="EMBL/GenBank/DDBJ databases">
        <title>Massive genome expansion in bonnet fungi (Mycena s.s.) driven by repeated elements and novel gene families across ecological guilds.</title>
        <authorList>
            <consortium name="Lawrence Berkeley National Laboratory"/>
            <person name="Harder C.B."/>
            <person name="Miyauchi S."/>
            <person name="Viragh M."/>
            <person name="Kuo A."/>
            <person name="Thoen E."/>
            <person name="Andreopoulos B."/>
            <person name="Lu D."/>
            <person name="Skrede I."/>
            <person name="Drula E."/>
            <person name="Henrissat B."/>
            <person name="Morin E."/>
            <person name="Kohler A."/>
            <person name="Barry K."/>
            <person name="LaButti K."/>
            <person name="Morin E."/>
            <person name="Salamov A."/>
            <person name="Lipzen A."/>
            <person name="Mereny Z."/>
            <person name="Hegedus B."/>
            <person name="Baldrian P."/>
            <person name="Stursova M."/>
            <person name="Weitz H."/>
            <person name="Taylor A."/>
            <person name="Grigoriev I.V."/>
            <person name="Nagy L.G."/>
            <person name="Martin F."/>
            <person name="Kauserud H."/>
        </authorList>
    </citation>
    <scope>NUCLEOTIDE SEQUENCE</scope>
    <source>
        <strain evidence="1">9284</strain>
    </source>
</reference>
<sequence>TIPIVDCHGRIIVILGGQPRDREGWQIVTDGAAAKMDAAAQELDVSDDDYDHRRAQQPYIPISCGASFGGGQGEPGVLQNNPQNKAVTDELKAHEYFGRIVGFTMLLMYIYAHRLLARYQQNKDDLLKWNKDLQWNFPHSVFAACTFNFVNVVTEKHLDFGNMAAGLCPITALGRFNPDRGGHLILWELKLIIRFPPGSTILVPSSIVTHSNTPIAPGKIRHSFTQYTAGALFRWASNGNMTDDAFKRTASAEQKAEKEAAAETRWEEGLSYFTTLDELKQRFSPK</sequence>
<evidence type="ECO:0000313" key="1">
    <source>
        <dbReference type="EMBL" id="KAJ7606264.1"/>
    </source>
</evidence>